<dbReference type="InterPro" id="IPR023408">
    <property type="entry name" value="MscS_beta-dom_sf"/>
</dbReference>
<evidence type="ECO:0000256" key="7">
    <source>
        <dbReference type="SAM" id="Phobius"/>
    </source>
</evidence>
<feature type="region of interest" description="Disordered" evidence="6">
    <location>
        <begin position="558"/>
        <end position="581"/>
    </location>
</feature>
<feature type="transmembrane region" description="Helical" evidence="7">
    <location>
        <begin position="299"/>
        <end position="318"/>
    </location>
</feature>
<dbReference type="GO" id="GO:0055085">
    <property type="term" value="P:transmembrane transport"/>
    <property type="evidence" value="ECO:0007669"/>
    <property type="project" value="InterPro"/>
</dbReference>
<gene>
    <name evidence="9" type="ORF">HXX76_001573</name>
</gene>
<evidence type="ECO:0000313" key="9">
    <source>
        <dbReference type="EMBL" id="KAG2444832.1"/>
    </source>
</evidence>
<protein>
    <recommendedName>
        <fullName evidence="8">Mechanosensitive ion channel MscS domain-containing protein</fullName>
    </recommendedName>
</protein>
<evidence type="ECO:0000313" key="10">
    <source>
        <dbReference type="Proteomes" id="UP000650467"/>
    </source>
</evidence>
<evidence type="ECO:0000256" key="5">
    <source>
        <dbReference type="ARBA" id="ARBA00023136"/>
    </source>
</evidence>
<comment type="subcellular location">
    <subcellularLocation>
        <location evidence="1">Membrane</location>
        <topology evidence="1">Multi-pass membrane protein</topology>
    </subcellularLocation>
</comment>
<accession>A0A836B1L3</accession>
<keyword evidence="10" id="KW-1185">Reference proteome</keyword>
<feature type="transmembrane region" description="Helical" evidence="7">
    <location>
        <begin position="224"/>
        <end position="244"/>
    </location>
</feature>
<dbReference type="Gene3D" id="1.10.287.1260">
    <property type="match status" value="1"/>
</dbReference>
<comment type="caution">
    <text evidence="9">The sequence shown here is derived from an EMBL/GenBank/DDBJ whole genome shotgun (WGS) entry which is preliminary data.</text>
</comment>
<dbReference type="SUPFAM" id="SSF82861">
    <property type="entry name" value="Mechanosensitive channel protein MscS (YggB), transmembrane region"/>
    <property type="match status" value="1"/>
</dbReference>
<dbReference type="EMBL" id="JAEHOC010000002">
    <property type="protein sequence ID" value="KAG2444832.1"/>
    <property type="molecule type" value="Genomic_DNA"/>
</dbReference>
<dbReference type="InterPro" id="IPR010920">
    <property type="entry name" value="LSM_dom_sf"/>
</dbReference>
<dbReference type="Pfam" id="PF00924">
    <property type="entry name" value="MS_channel_2nd"/>
    <property type="match status" value="1"/>
</dbReference>
<dbReference type="GO" id="GO:0016020">
    <property type="term" value="C:membrane"/>
    <property type="evidence" value="ECO:0007669"/>
    <property type="project" value="UniProtKB-SubCell"/>
</dbReference>
<evidence type="ECO:0000259" key="8">
    <source>
        <dbReference type="Pfam" id="PF00924"/>
    </source>
</evidence>
<comment type="similarity">
    <text evidence="2">Belongs to the MscS (TC 1.A.23) family.</text>
</comment>
<proteinExistence type="inferred from homology"/>
<name>A0A836B1L3_CHLIN</name>
<dbReference type="PANTHER" id="PTHR30566">
    <property type="entry name" value="YNAI-RELATED MECHANOSENSITIVE ION CHANNEL"/>
    <property type="match status" value="1"/>
</dbReference>
<dbReference type="AlphaFoldDB" id="A0A836B1L3"/>
<keyword evidence="3 7" id="KW-0812">Transmembrane</keyword>
<keyword evidence="4 7" id="KW-1133">Transmembrane helix</keyword>
<evidence type="ECO:0000256" key="2">
    <source>
        <dbReference type="ARBA" id="ARBA00008017"/>
    </source>
</evidence>
<dbReference type="PANTHER" id="PTHR30566:SF5">
    <property type="entry name" value="MECHANOSENSITIVE ION CHANNEL PROTEIN 1, MITOCHONDRIAL-RELATED"/>
    <property type="match status" value="1"/>
</dbReference>
<dbReference type="Gene3D" id="2.30.30.60">
    <property type="match status" value="1"/>
</dbReference>
<feature type="domain" description="Mechanosensitive ion channel MscS" evidence="8">
    <location>
        <begin position="317"/>
        <end position="386"/>
    </location>
</feature>
<feature type="region of interest" description="Disordered" evidence="6">
    <location>
        <begin position="107"/>
        <end position="138"/>
    </location>
</feature>
<dbReference type="Proteomes" id="UP000650467">
    <property type="component" value="Unassembled WGS sequence"/>
</dbReference>
<feature type="compositionally biased region" description="Low complexity" evidence="6">
    <location>
        <begin position="700"/>
        <end position="725"/>
    </location>
</feature>
<keyword evidence="5 7" id="KW-0472">Membrane</keyword>
<organism evidence="9 10">
    <name type="scientific">Chlamydomonas incerta</name>
    <dbReference type="NCBI Taxonomy" id="51695"/>
    <lineage>
        <taxon>Eukaryota</taxon>
        <taxon>Viridiplantae</taxon>
        <taxon>Chlorophyta</taxon>
        <taxon>core chlorophytes</taxon>
        <taxon>Chlorophyceae</taxon>
        <taxon>CS clade</taxon>
        <taxon>Chlamydomonadales</taxon>
        <taxon>Chlamydomonadaceae</taxon>
        <taxon>Chlamydomonas</taxon>
    </lineage>
</organism>
<dbReference type="OrthoDB" id="431980at2759"/>
<evidence type="ECO:0000256" key="6">
    <source>
        <dbReference type="SAM" id="MobiDB-lite"/>
    </source>
</evidence>
<dbReference type="SUPFAM" id="SSF50182">
    <property type="entry name" value="Sm-like ribonucleoproteins"/>
    <property type="match status" value="1"/>
</dbReference>
<evidence type="ECO:0000256" key="4">
    <source>
        <dbReference type="ARBA" id="ARBA00022989"/>
    </source>
</evidence>
<evidence type="ECO:0000256" key="1">
    <source>
        <dbReference type="ARBA" id="ARBA00004141"/>
    </source>
</evidence>
<sequence length="757" mass="76472">MGSCKQKTFESAAAATKRTAIYGSLSTAATAARAASAATAAAAAAAAAASAPAAAETAALGALTEAGREVLLQVVLPLLFVWLLQQWLERLEERTIQEMHTAPADAAAAAAASDTDGPAGAAGPKASSSSSSSHHHADTARRASLMRHLFSGLPSAPSRIALIALTVTHVARSLAEINKRLAERGLAEGWLGSPTLANYLLGTGGRGADVVEVMRKAMTSLDHGLLTLYKVLLVGVCTWVVVSWKDVVLSRFLVRRAQRHVGEDLERILTPLNTVATWALVVCAGLLVVSLVGVDVRPLLVLTGGGGVVAGLASQQLLSNAISGLQMYMDRPFRVGDTIAVNAGGSSVEGEVVDLSALRTHVLTGDGCIVAIPNSSLAECVIVNKSQSSRAGGVRPPWMETRTPLSVTLRIRLRPATYDRMWSKMDDLKTAIVNTGAVEAVGKSAPILEVQSFTERGVMVQARVTLRNPFTGPAMASSLPAKSAAPAATAGARAPAAAMPPNTATIVVSKDASRPAVDERAGSAAVATAAADGNSTGEQAAANALGDADWVSFTTQDSSASGLAMPSHTAAPSSSSMNGVGPAAAAAASAAAAAAASNNGGHAPPPLQHYPGGLPPSAAPSNYFWPPTSGASGIASVSYPAAGADGGGAAAASSNAVAAAAPAAAAAGAVEPVGSSSGVGGSSGSGSSKASRGSHRSSSSRHQQQQQQQQDAAAAAQQQPQQQEGVSRETVRLMRQQLLLNLGPWLQAHNATLMLGD</sequence>
<feature type="compositionally biased region" description="Low complexity" evidence="6">
    <location>
        <begin position="107"/>
        <end position="132"/>
    </location>
</feature>
<dbReference type="InterPro" id="IPR011014">
    <property type="entry name" value="MscS_channel_TM-2"/>
</dbReference>
<dbReference type="InterPro" id="IPR006685">
    <property type="entry name" value="MscS_channel_2nd"/>
</dbReference>
<reference evidence="9" key="1">
    <citation type="journal article" date="2020" name="bioRxiv">
        <title>Comparative genomics of Chlamydomonas.</title>
        <authorList>
            <person name="Craig R.J."/>
            <person name="Hasan A.R."/>
            <person name="Ness R.W."/>
            <person name="Keightley P.D."/>
        </authorList>
    </citation>
    <scope>NUCLEOTIDE SEQUENCE</scope>
    <source>
        <strain evidence="9">SAG 7.73</strain>
    </source>
</reference>
<feature type="transmembrane region" description="Helical" evidence="7">
    <location>
        <begin position="275"/>
        <end position="292"/>
    </location>
</feature>
<feature type="region of interest" description="Disordered" evidence="6">
    <location>
        <begin position="671"/>
        <end position="729"/>
    </location>
</feature>
<evidence type="ECO:0000256" key="3">
    <source>
        <dbReference type="ARBA" id="ARBA00022692"/>
    </source>
</evidence>